<reference evidence="2 3" key="1">
    <citation type="journal article" date="2023" name="Insect Mol. Biol.">
        <title>Genome sequencing provides insights into the evolution of gene families encoding plant cell wall-degrading enzymes in longhorned beetles.</title>
        <authorList>
            <person name="Shin N.R."/>
            <person name="Okamura Y."/>
            <person name="Kirsch R."/>
            <person name="Pauchet Y."/>
        </authorList>
    </citation>
    <scope>NUCLEOTIDE SEQUENCE [LARGE SCALE GENOMIC DNA]</scope>
    <source>
        <strain evidence="2">EAD_L_NR</strain>
    </source>
</reference>
<dbReference type="Proteomes" id="UP001159042">
    <property type="component" value="Unassembled WGS sequence"/>
</dbReference>
<sequence>MLKTVQKRRSPSVVTARRLLERLAVQGQDKSLFRSAEMPWTLYPGNKRWNLFESQGIWEFKKTRRMISWHVSDQENPARDLSQSSGSRQDVSINGPIKD</sequence>
<evidence type="ECO:0000256" key="1">
    <source>
        <dbReference type="SAM" id="MobiDB-lite"/>
    </source>
</evidence>
<gene>
    <name evidence="2" type="ORF">NQ315_009004</name>
</gene>
<organism evidence="2 3">
    <name type="scientific">Exocentrus adspersus</name>
    <dbReference type="NCBI Taxonomy" id="1586481"/>
    <lineage>
        <taxon>Eukaryota</taxon>
        <taxon>Metazoa</taxon>
        <taxon>Ecdysozoa</taxon>
        <taxon>Arthropoda</taxon>
        <taxon>Hexapoda</taxon>
        <taxon>Insecta</taxon>
        <taxon>Pterygota</taxon>
        <taxon>Neoptera</taxon>
        <taxon>Endopterygota</taxon>
        <taxon>Coleoptera</taxon>
        <taxon>Polyphaga</taxon>
        <taxon>Cucujiformia</taxon>
        <taxon>Chrysomeloidea</taxon>
        <taxon>Cerambycidae</taxon>
        <taxon>Lamiinae</taxon>
        <taxon>Acanthocinini</taxon>
        <taxon>Exocentrus</taxon>
    </lineage>
</organism>
<name>A0AAV8VGH0_9CUCU</name>
<dbReference type="EMBL" id="JANEYG010000100">
    <property type="protein sequence ID" value="KAJ8913167.1"/>
    <property type="molecule type" value="Genomic_DNA"/>
</dbReference>
<comment type="caution">
    <text evidence="2">The sequence shown here is derived from an EMBL/GenBank/DDBJ whole genome shotgun (WGS) entry which is preliminary data.</text>
</comment>
<evidence type="ECO:0000313" key="3">
    <source>
        <dbReference type="Proteomes" id="UP001159042"/>
    </source>
</evidence>
<proteinExistence type="predicted"/>
<evidence type="ECO:0000313" key="2">
    <source>
        <dbReference type="EMBL" id="KAJ8913167.1"/>
    </source>
</evidence>
<accession>A0AAV8VGH0</accession>
<dbReference type="AlphaFoldDB" id="A0AAV8VGH0"/>
<feature type="compositionally biased region" description="Polar residues" evidence="1">
    <location>
        <begin position="81"/>
        <end position="92"/>
    </location>
</feature>
<keyword evidence="3" id="KW-1185">Reference proteome</keyword>
<feature type="region of interest" description="Disordered" evidence="1">
    <location>
        <begin position="71"/>
        <end position="99"/>
    </location>
</feature>
<protein>
    <submittedName>
        <fullName evidence="2">Uncharacterized protein</fullName>
    </submittedName>
</protein>